<keyword evidence="3" id="KW-1185">Reference proteome</keyword>
<keyword evidence="1" id="KW-0732">Signal</keyword>
<dbReference type="Ensembl" id="ENSMNET00000006579.1">
    <property type="protein sequence ID" value="ENSMNEP00000001356.1"/>
    <property type="gene ID" value="ENSMNEG00000006029.1"/>
</dbReference>
<dbReference type="GeneTree" id="ENSGT01150000286943"/>
<dbReference type="Proteomes" id="UP000233120">
    <property type="component" value="Unassembled WGS sequence"/>
</dbReference>
<dbReference type="AlphaFoldDB" id="A0A2K6AQD3"/>
<evidence type="ECO:0000313" key="3">
    <source>
        <dbReference type="Proteomes" id="UP000233120"/>
    </source>
</evidence>
<sequence>MWCGRMCDIILFALLECWLSNGHPFFFHWPELGHAVYHNSPSSIQLSEISFFLFFFFLRWSLALSPRLECSGPAISAHCNLHLLGSSYSPASASQVAGITGTRHQARLIFVFLVETGFHHVGQEDLKLLTSGDPPTLAS</sequence>
<dbReference type="PANTHER" id="PTHR12138">
    <property type="entry name" value="PRIMATE-EXPANDED PROTEIN FAMILY"/>
    <property type="match status" value="1"/>
</dbReference>
<feature type="signal peptide" evidence="1">
    <location>
        <begin position="1"/>
        <end position="22"/>
    </location>
</feature>
<evidence type="ECO:0000313" key="2">
    <source>
        <dbReference type="Ensembl" id="ENSMNEP00000001356.1"/>
    </source>
</evidence>
<evidence type="ECO:0000256" key="1">
    <source>
        <dbReference type="SAM" id="SignalP"/>
    </source>
</evidence>
<dbReference type="PRINTS" id="PR02045">
    <property type="entry name" value="F138DOMAIN"/>
</dbReference>
<dbReference type="OMA" id="FFHWPEL"/>
<organism evidence="2 3">
    <name type="scientific">Macaca nemestrina</name>
    <name type="common">Pig-tailed macaque</name>
    <dbReference type="NCBI Taxonomy" id="9545"/>
    <lineage>
        <taxon>Eukaryota</taxon>
        <taxon>Metazoa</taxon>
        <taxon>Chordata</taxon>
        <taxon>Craniata</taxon>
        <taxon>Vertebrata</taxon>
        <taxon>Euteleostomi</taxon>
        <taxon>Mammalia</taxon>
        <taxon>Eutheria</taxon>
        <taxon>Euarchontoglires</taxon>
        <taxon>Primates</taxon>
        <taxon>Haplorrhini</taxon>
        <taxon>Catarrhini</taxon>
        <taxon>Cercopithecidae</taxon>
        <taxon>Cercopithecinae</taxon>
        <taxon>Macaca</taxon>
    </lineage>
</organism>
<dbReference type="Bgee" id="ENSMNEG00000006029">
    <property type="expression patterns" value="Expressed in heart and 10 other cell types or tissues"/>
</dbReference>
<protein>
    <recommendedName>
        <fullName evidence="4">Secreted protein</fullName>
    </recommendedName>
</protein>
<accession>A0A2K6AQD3</accession>
<name>A0A2K6AQD3_MACNE</name>
<feature type="chain" id="PRO_5014419490" description="Secreted protein" evidence="1">
    <location>
        <begin position="23"/>
        <end position="139"/>
    </location>
</feature>
<reference evidence="2" key="1">
    <citation type="submission" date="2025-08" db="UniProtKB">
        <authorList>
            <consortium name="Ensembl"/>
        </authorList>
    </citation>
    <scope>IDENTIFICATION</scope>
</reference>
<dbReference type="PANTHER" id="PTHR12138:SF135">
    <property type="entry name" value="SAM DOMAIN-CONTAINING PROTEIN"/>
    <property type="match status" value="1"/>
</dbReference>
<reference evidence="2" key="2">
    <citation type="submission" date="2025-09" db="UniProtKB">
        <authorList>
            <consortium name="Ensembl"/>
        </authorList>
    </citation>
    <scope>IDENTIFICATION</scope>
</reference>
<dbReference type="STRING" id="9545.ENSMNEP00000001356"/>
<proteinExistence type="predicted"/>
<evidence type="ECO:0008006" key="4">
    <source>
        <dbReference type="Google" id="ProtNLM"/>
    </source>
</evidence>